<name>A0A8K0RGH4_9PLEO</name>
<dbReference type="GO" id="GO:0008810">
    <property type="term" value="F:cellulase activity"/>
    <property type="evidence" value="ECO:0007669"/>
    <property type="project" value="UniProtKB-UniRule"/>
</dbReference>
<dbReference type="PANTHER" id="PTHR33353">
    <property type="entry name" value="PUTATIVE (AFU_ORTHOLOGUE AFUA_1G12560)-RELATED"/>
    <property type="match status" value="1"/>
</dbReference>
<comment type="domain">
    <text evidence="5">Has a modular structure: an endo-beta-1,4-glucanase catalytic module at the N-terminus, a linker rich in serines and threonines, and a C-terminal carbohydrate-binding module (CBM).</text>
</comment>
<evidence type="ECO:0000256" key="2">
    <source>
        <dbReference type="ARBA" id="ARBA00004613"/>
    </source>
</evidence>
<feature type="domain" description="Auxiliary Activity family 9 catalytic" evidence="7">
    <location>
        <begin position="6"/>
        <end position="50"/>
    </location>
</feature>
<keyword evidence="5" id="KW-0136">Cellulose degradation</keyword>
<dbReference type="PANTHER" id="PTHR33353:SF2">
    <property type="entry name" value="ENDO-BETA-1,4-GLUCANASE D"/>
    <property type="match status" value="1"/>
</dbReference>
<evidence type="ECO:0000256" key="5">
    <source>
        <dbReference type="RuleBase" id="RU368122"/>
    </source>
</evidence>
<comment type="function">
    <text evidence="5">Lytic polysaccharide monooxygenase (LMPO) that depolymerizes crystalline and amorphous polysaccharides via the oxidation of scissile alpha- or beta-(1-4)-glycosidic bonds, yielding C1 and/or C4 oxidation products. Catalysis by LPMOs requires the reduction of the active-site copper from Cu(II) to Cu(I) by a reducing agent and H(2)O(2) or O(2) as a cosubstrate.</text>
</comment>
<comment type="subcellular location">
    <subcellularLocation>
        <location evidence="2 5">Secreted</location>
    </subcellularLocation>
</comment>
<comment type="caution">
    <text evidence="8">The sequence shown here is derived from an EMBL/GenBank/DDBJ whole genome shotgun (WGS) entry which is preliminary data.</text>
</comment>
<keyword evidence="5" id="KW-0119">Carbohydrate metabolism</keyword>
<evidence type="ECO:0000313" key="8">
    <source>
        <dbReference type="EMBL" id="KAH7094607.1"/>
    </source>
</evidence>
<dbReference type="OrthoDB" id="3496539at2759"/>
<comment type="catalytic activity">
    <reaction evidence="5">
        <text>[(1-&gt;4)-beta-D-glucosyl]n+m + reduced acceptor + O2 = 4-dehydro-beta-D-glucosyl-[(1-&gt;4)-beta-D-glucosyl]n-1 + [(1-&gt;4)-beta-D-glucosyl]m + acceptor + H2O.</text>
        <dbReference type="EC" id="1.14.99.56"/>
    </reaction>
</comment>
<keyword evidence="3 5" id="KW-0964">Secreted</keyword>
<dbReference type="InterPro" id="IPR049892">
    <property type="entry name" value="AA9"/>
</dbReference>
<evidence type="ECO:0000256" key="6">
    <source>
        <dbReference type="SAM" id="MobiDB-lite"/>
    </source>
</evidence>
<keyword evidence="9" id="KW-1185">Reference proteome</keyword>
<organism evidence="8 9">
    <name type="scientific">Paraphoma chrysanthemicola</name>
    <dbReference type="NCBI Taxonomy" id="798071"/>
    <lineage>
        <taxon>Eukaryota</taxon>
        <taxon>Fungi</taxon>
        <taxon>Dikarya</taxon>
        <taxon>Ascomycota</taxon>
        <taxon>Pezizomycotina</taxon>
        <taxon>Dothideomycetes</taxon>
        <taxon>Pleosporomycetidae</taxon>
        <taxon>Pleosporales</taxon>
        <taxon>Pleosporineae</taxon>
        <taxon>Phaeosphaeriaceae</taxon>
        <taxon>Paraphoma</taxon>
    </lineage>
</organism>
<accession>A0A8K0RGH4</accession>
<proteinExistence type="predicted"/>
<evidence type="ECO:0000313" key="9">
    <source>
        <dbReference type="Proteomes" id="UP000813461"/>
    </source>
</evidence>
<sequence>MTNQGREARWHRGCAQVKVTGDGSGIPGPTIKFPGGYKKDDPSFNFSIWGRYKDYPMPGPAVWVRGNSGGGSNITEEATTPVDTPALAVTLMPAPTPANAPVVHEASSNTKSAGRPASTGVHNGSGCNGEKATRQRRAFRESLRKRVSGVVQRSFGFIFT</sequence>
<protein>
    <recommendedName>
        <fullName evidence="5">AA9 family lytic polysaccharide monooxygenase</fullName>
        <ecNumber evidence="5">1.14.99.56</ecNumber>
    </recommendedName>
    <alternativeName>
        <fullName evidence="5">Endo-beta-1,4-glucanase</fullName>
    </alternativeName>
    <alternativeName>
        <fullName evidence="5">Glycosyl hydrolase 61 family protein</fullName>
    </alternativeName>
</protein>
<dbReference type="GO" id="GO:0030248">
    <property type="term" value="F:cellulose binding"/>
    <property type="evidence" value="ECO:0007669"/>
    <property type="project" value="UniProtKB-UniRule"/>
</dbReference>
<dbReference type="Proteomes" id="UP000813461">
    <property type="component" value="Unassembled WGS sequence"/>
</dbReference>
<evidence type="ECO:0000259" key="7">
    <source>
        <dbReference type="Pfam" id="PF03443"/>
    </source>
</evidence>
<dbReference type="Gene3D" id="2.70.50.70">
    <property type="match status" value="1"/>
</dbReference>
<dbReference type="Pfam" id="PF03443">
    <property type="entry name" value="AA9"/>
    <property type="match status" value="1"/>
</dbReference>
<gene>
    <name evidence="8" type="ORF">FB567DRAFT_600222</name>
</gene>
<evidence type="ECO:0000256" key="4">
    <source>
        <dbReference type="ARBA" id="ARBA00023157"/>
    </source>
</evidence>
<keyword evidence="5" id="KW-0624">Polysaccharide degradation</keyword>
<feature type="region of interest" description="Disordered" evidence="6">
    <location>
        <begin position="108"/>
        <end position="133"/>
    </location>
</feature>
<comment type="cofactor">
    <cofactor evidence="1">
        <name>Cu(2+)</name>
        <dbReference type="ChEBI" id="CHEBI:29036"/>
    </cofactor>
</comment>
<dbReference type="GO" id="GO:0030245">
    <property type="term" value="P:cellulose catabolic process"/>
    <property type="evidence" value="ECO:0007669"/>
    <property type="project" value="UniProtKB-UniRule"/>
</dbReference>
<evidence type="ECO:0000256" key="1">
    <source>
        <dbReference type="ARBA" id="ARBA00001973"/>
    </source>
</evidence>
<evidence type="ECO:0000256" key="3">
    <source>
        <dbReference type="ARBA" id="ARBA00022525"/>
    </source>
</evidence>
<reference evidence="8" key="1">
    <citation type="journal article" date="2021" name="Nat. Commun.">
        <title>Genetic determinants of endophytism in the Arabidopsis root mycobiome.</title>
        <authorList>
            <person name="Mesny F."/>
            <person name="Miyauchi S."/>
            <person name="Thiergart T."/>
            <person name="Pickel B."/>
            <person name="Atanasova L."/>
            <person name="Karlsson M."/>
            <person name="Huettel B."/>
            <person name="Barry K.W."/>
            <person name="Haridas S."/>
            <person name="Chen C."/>
            <person name="Bauer D."/>
            <person name="Andreopoulos W."/>
            <person name="Pangilinan J."/>
            <person name="LaButti K."/>
            <person name="Riley R."/>
            <person name="Lipzen A."/>
            <person name="Clum A."/>
            <person name="Drula E."/>
            <person name="Henrissat B."/>
            <person name="Kohler A."/>
            <person name="Grigoriev I.V."/>
            <person name="Martin F.M."/>
            <person name="Hacquard S."/>
        </authorList>
    </citation>
    <scope>NUCLEOTIDE SEQUENCE</scope>
    <source>
        <strain evidence="8">MPI-SDFR-AT-0120</strain>
    </source>
</reference>
<dbReference type="EMBL" id="JAGMVJ010000001">
    <property type="protein sequence ID" value="KAH7094607.1"/>
    <property type="molecule type" value="Genomic_DNA"/>
</dbReference>
<keyword evidence="4 5" id="KW-1015">Disulfide bond</keyword>
<dbReference type="GO" id="GO:0005576">
    <property type="term" value="C:extracellular region"/>
    <property type="evidence" value="ECO:0007669"/>
    <property type="project" value="UniProtKB-SubCell"/>
</dbReference>
<dbReference type="EC" id="1.14.99.56" evidence="5"/>
<dbReference type="InterPro" id="IPR005103">
    <property type="entry name" value="AA9_LPMO"/>
</dbReference>
<dbReference type="AlphaFoldDB" id="A0A8K0RGH4"/>